<dbReference type="InterPro" id="IPR011576">
    <property type="entry name" value="Pyridox_Oxase_N"/>
</dbReference>
<protein>
    <submittedName>
        <fullName evidence="2">Pyridoxamine 5'-phosphate oxidase</fullName>
    </submittedName>
</protein>
<evidence type="ECO:0000313" key="2">
    <source>
        <dbReference type="EMBL" id="CUS42706.1"/>
    </source>
</evidence>
<sequence length="164" mass="18680">MELLKHWKEIVSVVLAGQKSSIHCSVASVDSNGLPNVTPIGTVFLRDNATGYYFDTFTSQLAKNIETNPNICLMAVNTKSSYWFKSLLKGRFATPPGVRLYGTVGELREATAAEKQTIEIRIKPTRWMKGSQLIWSDFTHVRDIQFTHFRPVQYPKMMAHLWND</sequence>
<dbReference type="AlphaFoldDB" id="A0A170PMF0"/>
<dbReference type="Gene3D" id="2.30.110.10">
    <property type="entry name" value="Electron Transport, Fmn-binding Protein, Chain A"/>
    <property type="match status" value="1"/>
</dbReference>
<feature type="domain" description="Pyridoxamine 5'-phosphate oxidase N-terminal" evidence="1">
    <location>
        <begin position="22"/>
        <end position="142"/>
    </location>
</feature>
<dbReference type="Pfam" id="PF01243">
    <property type="entry name" value="PNPOx_N"/>
    <property type="match status" value="1"/>
</dbReference>
<reference evidence="2" key="1">
    <citation type="submission" date="2015-10" db="EMBL/GenBank/DDBJ databases">
        <authorList>
            <person name="Gilbert D.G."/>
        </authorList>
    </citation>
    <scope>NUCLEOTIDE SEQUENCE</scope>
</reference>
<dbReference type="SUPFAM" id="SSF50475">
    <property type="entry name" value="FMN-binding split barrel"/>
    <property type="match status" value="1"/>
</dbReference>
<name>A0A170PMF0_9ZZZZ</name>
<organism evidence="2">
    <name type="scientific">hydrothermal vent metagenome</name>
    <dbReference type="NCBI Taxonomy" id="652676"/>
    <lineage>
        <taxon>unclassified sequences</taxon>
        <taxon>metagenomes</taxon>
        <taxon>ecological metagenomes</taxon>
    </lineage>
</organism>
<dbReference type="EMBL" id="CZQC01000069">
    <property type="protein sequence ID" value="CUS42706.1"/>
    <property type="molecule type" value="Genomic_DNA"/>
</dbReference>
<dbReference type="InterPro" id="IPR012349">
    <property type="entry name" value="Split_barrel_FMN-bd"/>
</dbReference>
<accession>A0A170PMF0</accession>
<evidence type="ECO:0000259" key="1">
    <source>
        <dbReference type="Pfam" id="PF01243"/>
    </source>
</evidence>
<gene>
    <name evidence="2" type="ORF">MGWOODY_Tha2679</name>
</gene>
<proteinExistence type="predicted"/>